<feature type="domain" description="Glyoxal oxidase N-terminal" evidence="1">
    <location>
        <begin position="1"/>
        <end position="126"/>
    </location>
</feature>
<reference evidence="2 4" key="1">
    <citation type="journal article" date="2017" name="Nature">
        <title>The sunflower genome provides insights into oil metabolism, flowering and Asterid evolution.</title>
        <authorList>
            <person name="Badouin H."/>
            <person name="Gouzy J."/>
            <person name="Grassa C.J."/>
            <person name="Murat F."/>
            <person name="Staton S.E."/>
            <person name="Cottret L."/>
            <person name="Lelandais-Briere C."/>
            <person name="Owens G.L."/>
            <person name="Carrere S."/>
            <person name="Mayjonade B."/>
            <person name="Legrand L."/>
            <person name="Gill N."/>
            <person name="Kane N.C."/>
            <person name="Bowers J.E."/>
            <person name="Hubner S."/>
            <person name="Bellec A."/>
            <person name="Berard A."/>
            <person name="Berges H."/>
            <person name="Blanchet N."/>
            <person name="Boniface M.C."/>
            <person name="Brunel D."/>
            <person name="Catrice O."/>
            <person name="Chaidir N."/>
            <person name="Claudel C."/>
            <person name="Donnadieu C."/>
            <person name="Faraut T."/>
            <person name="Fievet G."/>
            <person name="Helmstetter N."/>
            <person name="King M."/>
            <person name="Knapp S.J."/>
            <person name="Lai Z."/>
            <person name="Le Paslier M.C."/>
            <person name="Lippi Y."/>
            <person name="Lorenzon L."/>
            <person name="Mandel J.R."/>
            <person name="Marage G."/>
            <person name="Marchand G."/>
            <person name="Marquand E."/>
            <person name="Bret-Mestries E."/>
            <person name="Morien E."/>
            <person name="Nambeesan S."/>
            <person name="Nguyen T."/>
            <person name="Pegot-Espagnet P."/>
            <person name="Pouilly N."/>
            <person name="Raftis F."/>
            <person name="Sallet E."/>
            <person name="Schiex T."/>
            <person name="Thomas J."/>
            <person name="Vandecasteele C."/>
            <person name="Vares D."/>
            <person name="Vear F."/>
            <person name="Vautrin S."/>
            <person name="Crespi M."/>
            <person name="Mangin B."/>
            <person name="Burke J.M."/>
            <person name="Salse J."/>
            <person name="Munos S."/>
            <person name="Vincourt P."/>
            <person name="Rieseberg L.H."/>
            <person name="Langlade N.B."/>
        </authorList>
    </citation>
    <scope>NUCLEOTIDE SEQUENCE [LARGE SCALE GENOMIC DNA]</scope>
    <source>
        <strain evidence="4">cv. SF193</strain>
        <tissue evidence="2">Leaves</tissue>
    </source>
</reference>
<evidence type="ECO:0000313" key="4">
    <source>
        <dbReference type="Proteomes" id="UP000215914"/>
    </source>
</evidence>
<dbReference type="Proteomes" id="UP000215914">
    <property type="component" value="Chromosome 9"/>
</dbReference>
<evidence type="ECO:0000313" key="3">
    <source>
        <dbReference type="EMBL" id="OTG14698.1"/>
    </source>
</evidence>
<name>A0A251TU83_HELAN</name>
<keyword evidence="4" id="KW-1185">Reference proteome</keyword>
<dbReference type="AlphaFoldDB" id="A0A251TU83"/>
<dbReference type="PANTHER" id="PTHR32208:SF62">
    <property type="entry name" value="OXIDASE, PUTATIVE, EXPRESSED-RELATED"/>
    <property type="match status" value="1"/>
</dbReference>
<reference evidence="2" key="3">
    <citation type="submission" date="2020-06" db="EMBL/GenBank/DDBJ databases">
        <title>Helianthus annuus Genome sequencing and assembly Release 2.</title>
        <authorList>
            <person name="Gouzy J."/>
            <person name="Langlade N."/>
            <person name="Munos S."/>
        </authorList>
    </citation>
    <scope>NUCLEOTIDE SEQUENCE</scope>
    <source>
        <tissue evidence="2">Leaves</tissue>
    </source>
</reference>
<dbReference type="Gramene" id="mRNA:HanXRQr2_Chr09g0383671">
    <property type="protein sequence ID" value="CDS:HanXRQr2_Chr09g0383671.1"/>
    <property type="gene ID" value="HanXRQr2_Chr09g0383671"/>
</dbReference>
<dbReference type="InterPro" id="IPR009880">
    <property type="entry name" value="Glyoxal_oxidase_N"/>
</dbReference>
<reference evidence="3" key="2">
    <citation type="submission" date="2017-02" db="EMBL/GenBank/DDBJ databases">
        <title>Sunflower complete genome.</title>
        <authorList>
            <person name="Langlade N."/>
            <person name="Munos S."/>
        </authorList>
    </citation>
    <scope>NUCLEOTIDE SEQUENCE [LARGE SCALE GENOMIC DNA]</scope>
    <source>
        <tissue evidence="3">Leaves</tissue>
    </source>
</reference>
<dbReference type="PANTHER" id="PTHR32208">
    <property type="entry name" value="SECRETED PROTEIN-RELATED"/>
    <property type="match status" value="1"/>
</dbReference>
<dbReference type="InterPro" id="IPR037293">
    <property type="entry name" value="Gal_Oxidase_central_sf"/>
</dbReference>
<dbReference type="Pfam" id="PF07250">
    <property type="entry name" value="Glyoxal_oxid_N"/>
    <property type="match status" value="1"/>
</dbReference>
<dbReference type="InParanoid" id="A0A251TU83"/>
<dbReference type="EMBL" id="CM007898">
    <property type="protein sequence ID" value="OTG14698.1"/>
    <property type="molecule type" value="Genomic_DNA"/>
</dbReference>
<evidence type="ECO:0000259" key="1">
    <source>
        <dbReference type="Pfam" id="PF07250"/>
    </source>
</evidence>
<protein>
    <submittedName>
        <fullName evidence="2">Glyoxal oxidase, galactose oxidase/kelch, beta-propeller</fullName>
    </submittedName>
    <submittedName>
        <fullName evidence="3">Putative galactose oxidase/kelch, beta-propeller, Galactose oxidase, beta-propeller</fullName>
    </submittedName>
</protein>
<evidence type="ECO:0000313" key="2">
    <source>
        <dbReference type="EMBL" id="KAF5790475.1"/>
    </source>
</evidence>
<dbReference type="EMBL" id="MNCJ02000324">
    <property type="protein sequence ID" value="KAF5790475.1"/>
    <property type="molecule type" value="Genomic_DNA"/>
</dbReference>
<organism evidence="3 4">
    <name type="scientific">Helianthus annuus</name>
    <name type="common">Common sunflower</name>
    <dbReference type="NCBI Taxonomy" id="4232"/>
    <lineage>
        <taxon>Eukaryota</taxon>
        <taxon>Viridiplantae</taxon>
        <taxon>Streptophyta</taxon>
        <taxon>Embryophyta</taxon>
        <taxon>Tracheophyta</taxon>
        <taxon>Spermatophyta</taxon>
        <taxon>Magnoliopsida</taxon>
        <taxon>eudicotyledons</taxon>
        <taxon>Gunneridae</taxon>
        <taxon>Pentapetalae</taxon>
        <taxon>asterids</taxon>
        <taxon>campanulids</taxon>
        <taxon>Asterales</taxon>
        <taxon>Asteraceae</taxon>
        <taxon>Asteroideae</taxon>
        <taxon>Heliantheae alliance</taxon>
        <taxon>Heliantheae</taxon>
        <taxon>Helianthus</taxon>
    </lineage>
</organism>
<dbReference type="STRING" id="4232.A0A251TU83"/>
<sequence length="199" mass="22454">MVLTDVWCSSSALTPDGSLFQTGGFNDGERVVRVFDKSCGKCDWKEIPYGLVNRRWYATNHVLPDGRQIVIGGRRQFNYEFYLKTMSSDKAYSLAFLVQTNDPIIENNLYPFVFLNTDGNLFIFANYPSTRSGVLLPMRVVQGKVVVVEVLICGGTPQGCSKKSGSETKSEISEKPYPKYPKFWISKNRIIRIFGFGFG</sequence>
<accession>A0A251TU83</accession>
<dbReference type="InterPro" id="IPR011043">
    <property type="entry name" value="Gal_Oxase/kelch_b-propeller"/>
</dbReference>
<dbReference type="SUPFAM" id="SSF50965">
    <property type="entry name" value="Galactose oxidase, central domain"/>
    <property type="match status" value="1"/>
</dbReference>
<dbReference type="Gene3D" id="2.130.10.80">
    <property type="entry name" value="Galactose oxidase/kelch, beta-propeller"/>
    <property type="match status" value="1"/>
</dbReference>
<dbReference type="OMA" id="GGFNDAN"/>
<gene>
    <name evidence="3" type="ORF">HannXRQ_Chr09g0252331</name>
    <name evidence="2" type="ORF">HanXRQr2_Chr09g0383671</name>
</gene>
<proteinExistence type="predicted"/>